<dbReference type="Pfam" id="PF01263">
    <property type="entry name" value="Aldose_epim"/>
    <property type="match status" value="1"/>
</dbReference>
<dbReference type="GO" id="GO:0005975">
    <property type="term" value="P:carbohydrate metabolic process"/>
    <property type="evidence" value="ECO:0007669"/>
    <property type="project" value="InterPro"/>
</dbReference>
<dbReference type="EMBL" id="CP061801">
    <property type="protein sequence ID" value="QPJ99468.1"/>
    <property type="molecule type" value="Genomic_DNA"/>
</dbReference>
<protein>
    <submittedName>
        <fullName evidence="1">Aldose 1-epimerase</fullName>
    </submittedName>
</protein>
<evidence type="ECO:0000313" key="1">
    <source>
        <dbReference type="EMBL" id="QPJ99468.1"/>
    </source>
</evidence>
<organism evidence="1">
    <name type="scientific">Enterobacter mori</name>
    <dbReference type="NCBI Taxonomy" id="539813"/>
    <lineage>
        <taxon>Bacteria</taxon>
        <taxon>Pseudomonadati</taxon>
        <taxon>Pseudomonadota</taxon>
        <taxon>Gammaproteobacteria</taxon>
        <taxon>Enterobacterales</taxon>
        <taxon>Enterobacteriaceae</taxon>
        <taxon>Enterobacter</taxon>
    </lineage>
</organism>
<dbReference type="InterPro" id="IPR008183">
    <property type="entry name" value="Aldose_1/G6P_1-epimerase"/>
</dbReference>
<proteinExistence type="predicted"/>
<dbReference type="InterPro" id="IPR011013">
    <property type="entry name" value="Gal_mutarotase_sf_dom"/>
</dbReference>
<dbReference type="SUPFAM" id="SSF74650">
    <property type="entry name" value="Galactose mutarotase-like"/>
    <property type="match status" value="1"/>
</dbReference>
<gene>
    <name evidence="1" type="ORF">IDM36_16330</name>
</gene>
<dbReference type="GO" id="GO:0016853">
    <property type="term" value="F:isomerase activity"/>
    <property type="evidence" value="ECO:0007669"/>
    <property type="project" value="InterPro"/>
</dbReference>
<dbReference type="InterPro" id="IPR014718">
    <property type="entry name" value="GH-type_carb-bd"/>
</dbReference>
<sequence length="282" mass="31643">MVQAITLENAHLRLRVDPQGGAINALFSLHHQRPVLQAPPGQQPLFPMLPLANRVAGNRFLLHGREVVLPKSPRDTDFYLHGDGWIKPWQVVSFSATECVLQLRSIEPCGFDYLVQLCYRLVDNVFHVSLTLTHCGTEPMLYGLGAHPWFCFEPGSTAQFSASGYWPEGENHLPLQWQGELPAHADFHSAQYGRDEWLNVCYSGWSGQAILRNNEMEITLLSQTPWLMLFRMSGQSFLCLEPQSHPVNAHQMPGQPGLVMLSGGEETHFSMAIVVNSIVEKC</sequence>
<name>A0A7T0DU76_9ENTR</name>
<dbReference type="Gene3D" id="2.70.98.10">
    <property type="match status" value="1"/>
</dbReference>
<dbReference type="CDD" id="cd09021">
    <property type="entry name" value="Aldose_epim_Ec_YphB"/>
    <property type="match status" value="1"/>
</dbReference>
<accession>A0A7T0DU76</accession>
<dbReference type="GO" id="GO:0030246">
    <property type="term" value="F:carbohydrate binding"/>
    <property type="evidence" value="ECO:0007669"/>
    <property type="project" value="InterPro"/>
</dbReference>
<dbReference type="AlphaFoldDB" id="A0A7T0DU76"/>
<reference evidence="1" key="1">
    <citation type="submission" date="2020-09" db="EMBL/GenBank/DDBJ databases">
        <title>First Report of a novel Colistin-Resistant species of Enterobacter cloacae complex Producing MCR-5 isolated from hospital sewage water.</title>
        <authorList>
            <person name="Zhou K."/>
        </authorList>
    </citation>
    <scope>NUCLEOTIDE SEQUENCE [LARGE SCALE GENOMIC DNA]</scope>
    <source>
        <strain evidence="1">HSW1412</strain>
    </source>
</reference>